<dbReference type="InterPro" id="IPR014880">
    <property type="entry name" value="SoxZ_dom"/>
</dbReference>
<evidence type="ECO:0000313" key="3">
    <source>
        <dbReference type="Proteomes" id="UP000663444"/>
    </source>
</evidence>
<evidence type="ECO:0000259" key="1">
    <source>
        <dbReference type="Pfam" id="PF08770"/>
    </source>
</evidence>
<dbReference type="KEGG" id="ares:IWH25_17305"/>
<gene>
    <name evidence="2" type="primary">soxZ</name>
    <name evidence="2" type="ORF">IWH25_17305</name>
</gene>
<dbReference type="InterPro" id="IPR030995">
    <property type="entry name" value="SoxZ"/>
</dbReference>
<organism evidence="2 3">
    <name type="scientific">Azospira restricta</name>
    <dbReference type="NCBI Taxonomy" id="404405"/>
    <lineage>
        <taxon>Bacteria</taxon>
        <taxon>Pseudomonadati</taxon>
        <taxon>Pseudomonadota</taxon>
        <taxon>Betaproteobacteria</taxon>
        <taxon>Rhodocyclales</taxon>
        <taxon>Rhodocyclaceae</taxon>
        <taxon>Azospira</taxon>
    </lineage>
</organism>
<evidence type="ECO:0000313" key="2">
    <source>
        <dbReference type="EMBL" id="QRJ63473.1"/>
    </source>
</evidence>
<proteinExistence type="predicted"/>
<dbReference type="RefSeq" id="WP_203387000.1">
    <property type="nucleotide sequence ID" value="NZ_CP064781.1"/>
</dbReference>
<dbReference type="NCBIfam" id="TIGR04490">
    <property type="entry name" value="SoxZ_true"/>
    <property type="match status" value="1"/>
</dbReference>
<dbReference type="Proteomes" id="UP000663444">
    <property type="component" value="Chromosome"/>
</dbReference>
<dbReference type="SUPFAM" id="SSF81296">
    <property type="entry name" value="E set domains"/>
    <property type="match status" value="1"/>
</dbReference>
<sequence>MSEPIKIRATLQGEITDIRILLQHPMETGQRKDPATGKLVPAHFIQTFLVSANGKPLVEGQTNTAVSRNPMLAFKARGLKVGDKLLVSWVDSKGEQRSDEGVVGAA</sequence>
<dbReference type="EMBL" id="CP064781">
    <property type="protein sequence ID" value="QRJ63473.1"/>
    <property type="molecule type" value="Genomic_DNA"/>
</dbReference>
<dbReference type="InterPro" id="IPR013783">
    <property type="entry name" value="Ig-like_fold"/>
</dbReference>
<protein>
    <submittedName>
        <fullName evidence="2">Thiosulfate oxidation carrier complex protein SoxZ</fullName>
    </submittedName>
</protein>
<dbReference type="AlphaFoldDB" id="A0A974SNM5"/>
<name>A0A974SNM5_9RHOO</name>
<dbReference type="Gene3D" id="2.60.40.10">
    <property type="entry name" value="Immunoglobulins"/>
    <property type="match status" value="1"/>
</dbReference>
<dbReference type="Pfam" id="PF08770">
    <property type="entry name" value="SoxZ"/>
    <property type="match status" value="1"/>
</dbReference>
<dbReference type="InterPro" id="IPR014756">
    <property type="entry name" value="Ig_E-set"/>
</dbReference>
<accession>A0A974SNM5</accession>
<reference evidence="2" key="1">
    <citation type="submission" date="2020-11" db="EMBL/GenBank/DDBJ databases">
        <title>Azospira restricta DSM 18626 genome sequence.</title>
        <authorList>
            <person name="Moe W.M."/>
        </authorList>
    </citation>
    <scope>NUCLEOTIDE SEQUENCE</scope>
    <source>
        <strain evidence="2">DSM 18626</strain>
    </source>
</reference>
<keyword evidence="3" id="KW-1185">Reference proteome</keyword>
<feature type="domain" description="Sulphur oxidation protein SoxZ" evidence="1">
    <location>
        <begin position="8"/>
        <end position="100"/>
    </location>
</feature>